<dbReference type="Proteomes" id="UP000265100">
    <property type="component" value="Chromosome 19"/>
</dbReference>
<dbReference type="PANTHER" id="PTHR16213:SF78">
    <property type="entry name" value="SELENOPROTEIN N"/>
    <property type="match status" value="1"/>
</dbReference>
<sequence length="598" mass="67299">MCFDYLFSGHAVTIKLHICSFSTPVVFYYRGWVFVTAAKTHPLVQIQTCLVTEGLQVVLASPSPSSLHCKVAGRHASASERVEESVRTLGAEGLFLFSSLDTDHDFYLSPEEFKPIAEKLTGASCYLSLCLSLLSNHFPSVSFLLLLRGITNPADFEEEAIHDPNGETLTLEAKMQPLLLDSMTKSKDGFLGVSHSSLSGLRSWKSPVVPSSSFSASQFRVFLPPKNKIEVGDTWWVIPSELNIFTGYLPNNRYHPPTPRGREVLIHSLLSMFHPRPFIKTRFAPQGAVACIRASNDFYYDIIFRIHAEFQLNDIPDFPFWFTPGQFTGNIVLSKDASHVRLFHLYVPNNRSLNVDMEWLYGASESSNMEVDIGYLPQLELQSAGPSTPSVITDEQGNIIDRRDSSNEPIQFVFEEIHWTSEISQEEAARRVEVTFYPFKKVSYLPFSEAFDRAQAEKKLVHSILLWGALDDQSCSGRTLRETVLESSPVLALLNQSFISSWSLVKELENLQQNPALSEKARLHLEKYSFPVEMMVALPNGTIVHHINANFFLDQTAMKPEEEEATFSFSGGFEDPSTSTYISFLKEGLEKAKEYLAQ</sequence>
<accession>A0AAX7TQN6</accession>
<dbReference type="GO" id="GO:0055074">
    <property type="term" value="P:calcium ion homeostasis"/>
    <property type="evidence" value="ECO:0007669"/>
    <property type="project" value="TreeGrafter"/>
</dbReference>
<dbReference type="AlphaFoldDB" id="A0AAX7TQN6"/>
<organism evidence="1 2">
    <name type="scientific">Astatotilapia calliptera</name>
    <name type="common">Eastern happy</name>
    <name type="synonym">Chromis callipterus</name>
    <dbReference type="NCBI Taxonomy" id="8154"/>
    <lineage>
        <taxon>Eukaryota</taxon>
        <taxon>Metazoa</taxon>
        <taxon>Chordata</taxon>
        <taxon>Craniata</taxon>
        <taxon>Vertebrata</taxon>
        <taxon>Euteleostomi</taxon>
        <taxon>Actinopterygii</taxon>
        <taxon>Neopterygii</taxon>
        <taxon>Teleostei</taxon>
        <taxon>Neoteleostei</taxon>
        <taxon>Acanthomorphata</taxon>
        <taxon>Ovalentaria</taxon>
        <taxon>Cichlomorphae</taxon>
        <taxon>Cichliformes</taxon>
        <taxon>Cichlidae</taxon>
        <taxon>African cichlids</taxon>
        <taxon>Pseudocrenilabrinae</taxon>
        <taxon>Haplochromini</taxon>
        <taxon>Astatotilapia</taxon>
    </lineage>
</organism>
<evidence type="ECO:0008006" key="3">
    <source>
        <dbReference type="Google" id="ProtNLM"/>
    </source>
</evidence>
<protein>
    <recommendedName>
        <fullName evidence="3">EF-hand domain-containing protein</fullName>
    </recommendedName>
</protein>
<dbReference type="PANTHER" id="PTHR16213">
    <property type="entry name" value="SELENOPROTEIN N"/>
    <property type="match status" value="1"/>
</dbReference>
<keyword evidence="2" id="KW-1185">Reference proteome</keyword>
<dbReference type="GO" id="GO:0048741">
    <property type="term" value="P:skeletal muscle fiber development"/>
    <property type="evidence" value="ECO:0007669"/>
    <property type="project" value="TreeGrafter"/>
</dbReference>
<reference evidence="1" key="1">
    <citation type="submission" date="2018-05" db="EMBL/GenBank/DDBJ databases">
        <authorList>
            <person name="Datahose"/>
        </authorList>
    </citation>
    <scope>NUCLEOTIDE SEQUENCE</scope>
</reference>
<dbReference type="GO" id="GO:0005789">
    <property type="term" value="C:endoplasmic reticulum membrane"/>
    <property type="evidence" value="ECO:0007669"/>
    <property type="project" value="TreeGrafter"/>
</dbReference>
<proteinExistence type="predicted"/>
<reference evidence="1" key="2">
    <citation type="submission" date="2025-08" db="UniProtKB">
        <authorList>
            <consortium name="Ensembl"/>
        </authorList>
    </citation>
    <scope>IDENTIFICATION</scope>
</reference>
<dbReference type="GeneTree" id="ENSGT00940000164027"/>
<reference evidence="1" key="3">
    <citation type="submission" date="2025-09" db="UniProtKB">
        <authorList>
            <consortium name="Ensembl"/>
        </authorList>
    </citation>
    <scope>IDENTIFICATION</scope>
</reference>
<evidence type="ECO:0000313" key="1">
    <source>
        <dbReference type="Ensembl" id="ENSACLP00000055946.1"/>
    </source>
</evidence>
<name>A0AAX7TQN6_ASTCA</name>
<dbReference type="Ensembl" id="ENSACLT00000062404.1">
    <property type="protein sequence ID" value="ENSACLP00000055946.1"/>
    <property type="gene ID" value="ENSACLG00000016804.2"/>
</dbReference>
<evidence type="ECO:0000313" key="2">
    <source>
        <dbReference type="Proteomes" id="UP000265100"/>
    </source>
</evidence>